<dbReference type="GO" id="GO:0052909">
    <property type="term" value="F:18S rRNA (adenine(1779)-N(6)/adenine(1780)-N(6))-dimethyltransferase activity"/>
    <property type="evidence" value="ECO:0007669"/>
    <property type="project" value="UniProtKB-EC"/>
</dbReference>
<dbReference type="InterPro" id="IPR011530">
    <property type="entry name" value="rRNA_adenine_dimethylase"/>
</dbReference>
<dbReference type="Proteomes" id="UP001303473">
    <property type="component" value="Unassembled WGS sequence"/>
</dbReference>
<feature type="region of interest" description="Disordered" evidence="11">
    <location>
        <begin position="293"/>
        <end position="361"/>
    </location>
</feature>
<comment type="caution">
    <text evidence="13">The sequence shown here is derived from an EMBL/GenBank/DDBJ whole genome shotgun (WGS) entry which is preliminary data.</text>
</comment>
<dbReference type="Pfam" id="PF00398">
    <property type="entry name" value="RrnaAD"/>
    <property type="match status" value="1"/>
</dbReference>
<feature type="compositionally biased region" description="Basic residues" evidence="11">
    <location>
        <begin position="1"/>
        <end position="11"/>
    </location>
</feature>
<feature type="compositionally biased region" description="Acidic residues" evidence="11">
    <location>
        <begin position="325"/>
        <end position="336"/>
    </location>
</feature>
<sequence length="408" mass="45071">MGKAKPQKRAGAHGSTPYERKPKAAASQNIFKYNKDFGQHILKNPGISDAIVDKAFLKSTDVVLEVGPGTGNITVRALEKAKKVIAIELDPRMGAEVTKRVQGTPLAKKLEVILGDVIKMPQLPPCDALISNTPYQISSPLIFKMLAMPTPPRVAVLMFQREFAKRLVAKPGDALYSRLSVNVNFWATTRHIMKVGKQNFNPPPKVESDVVRIEPKMGSARPNIAFEEFDGLLRIAFNRKNKTLRAAFGQKEVLAMCEKNYKLYCGLHNIPIDESIADDATAAAAAAAAEDVAMDVDDNADDGGDEDRDGMEVEEGEGWGGIDKDAEEEEEEDDDMPTFFKEMNNDTQTKDQKTPSRHPKSKVALVIRAKVNKVLANTELADKRARQCDETDFLKMLVAFNEEGIHFS</sequence>
<evidence type="ECO:0000313" key="13">
    <source>
        <dbReference type="EMBL" id="KAK3942219.1"/>
    </source>
</evidence>
<dbReference type="EC" id="2.1.1.-" evidence="10"/>
<evidence type="ECO:0000256" key="1">
    <source>
        <dbReference type="ARBA" id="ARBA00002977"/>
    </source>
</evidence>
<evidence type="ECO:0000256" key="5">
    <source>
        <dbReference type="ARBA" id="ARBA00022691"/>
    </source>
</evidence>
<evidence type="ECO:0000256" key="6">
    <source>
        <dbReference type="ARBA" id="ARBA00022884"/>
    </source>
</evidence>
<keyword evidence="14" id="KW-1185">Reference proteome</keyword>
<feature type="binding site" evidence="9">
    <location>
        <position position="132"/>
    </location>
    <ligand>
        <name>S-adenosyl-L-methionine</name>
        <dbReference type="ChEBI" id="CHEBI:59789"/>
    </ligand>
</feature>
<proteinExistence type="inferred from homology"/>
<dbReference type="InterPro" id="IPR029063">
    <property type="entry name" value="SAM-dependent_MTases_sf"/>
</dbReference>
<keyword evidence="5 9" id="KW-0949">S-adenosyl-L-methionine</keyword>
<evidence type="ECO:0000256" key="4">
    <source>
        <dbReference type="ARBA" id="ARBA00022679"/>
    </source>
</evidence>
<dbReference type="GO" id="GO:0005730">
    <property type="term" value="C:nucleolus"/>
    <property type="evidence" value="ECO:0007669"/>
    <property type="project" value="TreeGrafter"/>
</dbReference>
<dbReference type="PROSITE" id="PS51689">
    <property type="entry name" value="SAM_RNA_A_N6_MT"/>
    <property type="match status" value="1"/>
</dbReference>
<dbReference type="NCBIfam" id="TIGR00755">
    <property type="entry name" value="ksgA"/>
    <property type="match status" value="1"/>
</dbReference>
<keyword evidence="3 9" id="KW-0489">Methyltransferase</keyword>
<name>A0AAN6NAK5_9PEZI</name>
<dbReference type="AlphaFoldDB" id="A0AAN6NAK5"/>
<dbReference type="InterPro" id="IPR001737">
    <property type="entry name" value="KsgA/Erm"/>
</dbReference>
<dbReference type="GO" id="GO:0003723">
    <property type="term" value="F:RNA binding"/>
    <property type="evidence" value="ECO:0007669"/>
    <property type="project" value="UniProtKB-UniRule"/>
</dbReference>
<keyword evidence="6 9" id="KW-0694">RNA-binding</keyword>
<accession>A0AAN6NAK5</accession>
<dbReference type="PROSITE" id="PS01131">
    <property type="entry name" value="RRNA_A_DIMETH"/>
    <property type="match status" value="1"/>
</dbReference>
<dbReference type="CDD" id="cd02440">
    <property type="entry name" value="AdoMet_MTases"/>
    <property type="match status" value="1"/>
</dbReference>
<evidence type="ECO:0000256" key="11">
    <source>
        <dbReference type="SAM" id="MobiDB-lite"/>
    </source>
</evidence>
<feature type="binding site" evidence="9">
    <location>
        <position position="116"/>
    </location>
    <ligand>
        <name>S-adenosyl-L-methionine</name>
        <dbReference type="ChEBI" id="CHEBI:59789"/>
    </ligand>
</feature>
<evidence type="ECO:0000256" key="2">
    <source>
        <dbReference type="ARBA" id="ARBA00022552"/>
    </source>
</evidence>
<feature type="region of interest" description="Disordered" evidence="11">
    <location>
        <begin position="1"/>
        <end position="23"/>
    </location>
</feature>
<dbReference type="SUPFAM" id="SSF53335">
    <property type="entry name" value="S-adenosyl-L-methionine-dependent methyltransferases"/>
    <property type="match status" value="1"/>
</dbReference>
<dbReference type="PANTHER" id="PTHR11727:SF7">
    <property type="entry name" value="DIMETHYLADENOSINE TRANSFERASE-RELATED"/>
    <property type="match status" value="1"/>
</dbReference>
<reference evidence="14" key="1">
    <citation type="journal article" date="2023" name="Mol. Phylogenet. Evol.">
        <title>Genome-scale phylogeny and comparative genomics of the fungal order Sordariales.</title>
        <authorList>
            <person name="Hensen N."/>
            <person name="Bonometti L."/>
            <person name="Westerberg I."/>
            <person name="Brannstrom I.O."/>
            <person name="Guillou S."/>
            <person name="Cros-Aarteil S."/>
            <person name="Calhoun S."/>
            <person name="Haridas S."/>
            <person name="Kuo A."/>
            <person name="Mondo S."/>
            <person name="Pangilinan J."/>
            <person name="Riley R."/>
            <person name="LaButti K."/>
            <person name="Andreopoulos B."/>
            <person name="Lipzen A."/>
            <person name="Chen C."/>
            <person name="Yan M."/>
            <person name="Daum C."/>
            <person name="Ng V."/>
            <person name="Clum A."/>
            <person name="Steindorff A."/>
            <person name="Ohm R.A."/>
            <person name="Martin F."/>
            <person name="Silar P."/>
            <person name="Natvig D.O."/>
            <person name="Lalanne C."/>
            <person name="Gautier V."/>
            <person name="Ament-Velasquez S.L."/>
            <person name="Kruys A."/>
            <person name="Hutchinson M.I."/>
            <person name="Powell A.J."/>
            <person name="Barry K."/>
            <person name="Miller A.N."/>
            <person name="Grigoriev I.V."/>
            <person name="Debuchy R."/>
            <person name="Gladieux P."/>
            <person name="Hiltunen Thoren M."/>
            <person name="Johannesson H."/>
        </authorList>
    </citation>
    <scope>NUCLEOTIDE SEQUENCE [LARGE SCALE GENOMIC DNA]</scope>
    <source>
        <strain evidence="14">CBS 340.73</strain>
    </source>
</reference>
<dbReference type="PANTHER" id="PTHR11727">
    <property type="entry name" value="DIMETHYLADENOSINE TRANSFERASE"/>
    <property type="match status" value="1"/>
</dbReference>
<dbReference type="InterPro" id="IPR020598">
    <property type="entry name" value="rRNA_Ade_methylase_Trfase_N"/>
</dbReference>
<dbReference type="EMBL" id="MU853775">
    <property type="protein sequence ID" value="KAK3942219.1"/>
    <property type="molecule type" value="Genomic_DNA"/>
</dbReference>
<evidence type="ECO:0000313" key="14">
    <source>
        <dbReference type="Proteomes" id="UP001303473"/>
    </source>
</evidence>
<comment type="catalytic activity">
    <reaction evidence="7">
        <text>adenosine(1779)/adenosine(1780) in 18S rRNA + 4 S-adenosyl-L-methionine = N(6)-dimethyladenosine(1779)/N(6)-dimethyladenosine(1780) in 18S rRNA + 4 S-adenosyl-L-homocysteine + 4 H(+)</text>
        <dbReference type="Rhea" id="RHEA:42780"/>
        <dbReference type="Rhea" id="RHEA-COMP:10234"/>
        <dbReference type="Rhea" id="RHEA-COMP:10236"/>
        <dbReference type="ChEBI" id="CHEBI:15378"/>
        <dbReference type="ChEBI" id="CHEBI:57856"/>
        <dbReference type="ChEBI" id="CHEBI:59789"/>
        <dbReference type="ChEBI" id="CHEBI:74411"/>
        <dbReference type="ChEBI" id="CHEBI:74493"/>
        <dbReference type="EC" id="2.1.1.183"/>
    </reaction>
</comment>
<gene>
    <name evidence="13" type="ORF">QBC46DRAFT_380304</name>
</gene>
<comment type="function">
    <text evidence="1">Specifically dimethylates two adjacent adenosines in the loop of a conserved hairpin near the 3'-end of 18S rRNA in the 40S particle.</text>
</comment>
<feature type="compositionally biased region" description="Acidic residues" evidence="11">
    <location>
        <begin position="293"/>
        <end position="317"/>
    </location>
</feature>
<evidence type="ECO:0000256" key="10">
    <source>
        <dbReference type="RuleBase" id="RU362106"/>
    </source>
</evidence>
<dbReference type="Gene3D" id="3.40.50.150">
    <property type="entry name" value="Vaccinia Virus protein VP39"/>
    <property type="match status" value="1"/>
</dbReference>
<feature type="binding site" evidence="9">
    <location>
        <position position="88"/>
    </location>
    <ligand>
        <name>S-adenosyl-L-methionine</name>
        <dbReference type="ChEBI" id="CHEBI:59789"/>
    </ligand>
</feature>
<feature type="domain" description="Ribosomal RNA adenine methylase transferase N-terminal" evidence="12">
    <location>
        <begin position="47"/>
        <end position="217"/>
    </location>
</feature>
<evidence type="ECO:0000256" key="7">
    <source>
        <dbReference type="ARBA" id="ARBA00049478"/>
    </source>
</evidence>
<keyword evidence="4 9" id="KW-0808">Transferase</keyword>
<feature type="binding site" evidence="9">
    <location>
        <position position="67"/>
    </location>
    <ligand>
        <name>S-adenosyl-L-methionine</name>
        <dbReference type="ChEBI" id="CHEBI:59789"/>
    </ligand>
</feature>
<feature type="binding site" evidence="9">
    <location>
        <position position="42"/>
    </location>
    <ligand>
        <name>S-adenosyl-L-methionine</name>
        <dbReference type="ChEBI" id="CHEBI:59789"/>
    </ligand>
</feature>
<evidence type="ECO:0000256" key="3">
    <source>
        <dbReference type="ARBA" id="ARBA00022603"/>
    </source>
</evidence>
<evidence type="ECO:0000259" key="12">
    <source>
        <dbReference type="SMART" id="SM00650"/>
    </source>
</evidence>
<organism evidence="13 14">
    <name type="scientific">Diplogelasinospora grovesii</name>
    <dbReference type="NCBI Taxonomy" id="303347"/>
    <lineage>
        <taxon>Eukaryota</taxon>
        <taxon>Fungi</taxon>
        <taxon>Dikarya</taxon>
        <taxon>Ascomycota</taxon>
        <taxon>Pezizomycotina</taxon>
        <taxon>Sordariomycetes</taxon>
        <taxon>Sordariomycetidae</taxon>
        <taxon>Sordariales</taxon>
        <taxon>Diplogelasinosporaceae</taxon>
        <taxon>Diplogelasinospora</taxon>
    </lineage>
</organism>
<evidence type="ECO:0000256" key="9">
    <source>
        <dbReference type="PROSITE-ProRule" id="PRU01026"/>
    </source>
</evidence>
<feature type="binding site" evidence="9">
    <location>
        <position position="40"/>
    </location>
    <ligand>
        <name>S-adenosyl-L-methionine</name>
        <dbReference type="ChEBI" id="CHEBI:59789"/>
    </ligand>
</feature>
<comment type="similarity">
    <text evidence="8 9 10">Belongs to the class I-like SAM-binding methyltransferase superfamily. rRNA adenine N(6)-methyltransferase family.</text>
</comment>
<dbReference type="FunFam" id="3.40.50.150:FF:000007">
    <property type="entry name" value="rRNA adenine N(6)-methyltransferase"/>
    <property type="match status" value="1"/>
</dbReference>
<dbReference type="Gene3D" id="1.10.8.480">
    <property type="match status" value="1"/>
</dbReference>
<keyword evidence="2 10" id="KW-0698">rRNA processing</keyword>
<dbReference type="SMART" id="SM00650">
    <property type="entry name" value="rADc"/>
    <property type="match status" value="1"/>
</dbReference>
<protein>
    <recommendedName>
        <fullName evidence="10">rRNA adenine N(6)-methyltransferase</fullName>
        <ecNumber evidence="10">2.1.1.-</ecNumber>
    </recommendedName>
</protein>
<dbReference type="InterPro" id="IPR020596">
    <property type="entry name" value="rRNA_Ade_Mease_Trfase_CS"/>
</dbReference>
<evidence type="ECO:0000256" key="8">
    <source>
        <dbReference type="ARBA" id="ARBA00061109"/>
    </source>
</evidence>